<dbReference type="SUPFAM" id="SSF109604">
    <property type="entry name" value="HD-domain/PDEase-like"/>
    <property type="match status" value="1"/>
</dbReference>
<evidence type="ECO:0000313" key="10">
    <source>
        <dbReference type="Proteomes" id="UP001519308"/>
    </source>
</evidence>
<dbReference type="InterPro" id="IPR033479">
    <property type="entry name" value="dCache_1"/>
</dbReference>
<dbReference type="RefSeq" id="WP_209649679.1">
    <property type="nucleotide sequence ID" value="NZ_JAGGLL010000021.1"/>
</dbReference>
<evidence type="ECO:0000313" key="9">
    <source>
        <dbReference type="EMBL" id="MBP2022959.1"/>
    </source>
</evidence>
<protein>
    <submittedName>
        <fullName evidence="9">Response regulator RpfG family c-di-GMP phosphodiesterase</fullName>
    </submittedName>
</protein>
<accession>A0ABS4K5A4</accession>
<dbReference type="Gene3D" id="1.10.3210.10">
    <property type="entry name" value="Hypothetical protein af1432"/>
    <property type="match status" value="1"/>
</dbReference>
<keyword evidence="6" id="KW-0175">Coiled coil</keyword>
<dbReference type="Pfam" id="PF13487">
    <property type="entry name" value="HD_5"/>
    <property type="match status" value="1"/>
</dbReference>
<evidence type="ECO:0000259" key="8">
    <source>
        <dbReference type="PROSITE" id="PS51832"/>
    </source>
</evidence>
<dbReference type="InterPro" id="IPR037522">
    <property type="entry name" value="HD_GYP_dom"/>
</dbReference>
<keyword evidence="10" id="KW-1185">Reference proteome</keyword>
<dbReference type="InterPro" id="IPR029151">
    <property type="entry name" value="Sensor-like_sf"/>
</dbReference>
<dbReference type="Pfam" id="PF02743">
    <property type="entry name" value="dCache_1"/>
    <property type="match status" value="1"/>
</dbReference>
<feature type="coiled-coil region" evidence="6">
    <location>
        <begin position="318"/>
        <end position="363"/>
    </location>
</feature>
<name>A0ABS4K5A4_9CLOT</name>
<evidence type="ECO:0000256" key="5">
    <source>
        <dbReference type="ARBA" id="ARBA00023136"/>
    </source>
</evidence>
<gene>
    <name evidence="9" type="ORF">J2Z44_002784</name>
</gene>
<feature type="transmembrane region" description="Helical" evidence="7">
    <location>
        <begin position="12"/>
        <end position="32"/>
    </location>
</feature>
<evidence type="ECO:0000256" key="6">
    <source>
        <dbReference type="SAM" id="Coils"/>
    </source>
</evidence>
<evidence type="ECO:0000256" key="7">
    <source>
        <dbReference type="SAM" id="Phobius"/>
    </source>
</evidence>
<dbReference type="PROSITE" id="PS51832">
    <property type="entry name" value="HD_GYP"/>
    <property type="match status" value="1"/>
</dbReference>
<dbReference type="SUPFAM" id="SSF103190">
    <property type="entry name" value="Sensory domain-like"/>
    <property type="match status" value="1"/>
</dbReference>
<dbReference type="CDD" id="cd00077">
    <property type="entry name" value="HDc"/>
    <property type="match status" value="1"/>
</dbReference>
<dbReference type="SMART" id="SM00471">
    <property type="entry name" value="HDc"/>
    <property type="match status" value="1"/>
</dbReference>
<dbReference type="CDD" id="cd12912">
    <property type="entry name" value="PDC2_MCP_like"/>
    <property type="match status" value="1"/>
</dbReference>
<organism evidence="9 10">
    <name type="scientific">Clostridium punense</name>
    <dbReference type="NCBI Taxonomy" id="1054297"/>
    <lineage>
        <taxon>Bacteria</taxon>
        <taxon>Bacillati</taxon>
        <taxon>Bacillota</taxon>
        <taxon>Clostridia</taxon>
        <taxon>Eubacteriales</taxon>
        <taxon>Clostridiaceae</taxon>
        <taxon>Clostridium</taxon>
    </lineage>
</organism>
<dbReference type="EMBL" id="JAGGLL010000021">
    <property type="protein sequence ID" value="MBP2022959.1"/>
    <property type="molecule type" value="Genomic_DNA"/>
</dbReference>
<dbReference type="Gene3D" id="3.30.450.20">
    <property type="entry name" value="PAS domain"/>
    <property type="match status" value="2"/>
</dbReference>
<comment type="caution">
    <text evidence="9">The sequence shown here is derived from an EMBL/GenBank/DDBJ whole genome shotgun (WGS) entry which is preliminary data.</text>
</comment>
<evidence type="ECO:0000256" key="2">
    <source>
        <dbReference type="ARBA" id="ARBA00022475"/>
    </source>
</evidence>
<dbReference type="Proteomes" id="UP001519308">
    <property type="component" value="Unassembled WGS sequence"/>
</dbReference>
<keyword evidence="4 7" id="KW-1133">Transmembrane helix</keyword>
<keyword evidence="2" id="KW-1003">Cell membrane</keyword>
<feature type="transmembrane region" description="Helical" evidence="7">
    <location>
        <begin position="287"/>
        <end position="313"/>
    </location>
</feature>
<dbReference type="InterPro" id="IPR003607">
    <property type="entry name" value="HD/PDEase_dom"/>
</dbReference>
<dbReference type="PANTHER" id="PTHR45228">
    <property type="entry name" value="CYCLIC DI-GMP PHOSPHODIESTERASE TM_0186-RELATED"/>
    <property type="match status" value="1"/>
</dbReference>
<keyword evidence="5 7" id="KW-0472">Membrane</keyword>
<sequence length="568" mass="65916">MHEIEDFIKRHYLFVLIIIFLNSALLMIALGGSRLFENEVSQKNVEKGISKCAETVNELDNIVFFGENIINFIERDYRYIEDISENQMNVKQLILESFQMISRNTDLFPNLYIAYDDKIVSTIDDRYEDFSPKDRDWYELAIISGDLVTTKPYKDILTDEVTVTISKKVKGTEHCVVGLDLSQNKINEIINNTISKESFIEKGFILDEDGNFVAHSDTTMIGKSIFDRTMNNYEYIEPYLKEVFDKKSGVIELYNEGYEYSLVYKATESNWRVVYVVDRKVINSNTYAYGILLISIYVFSFISLNSAITFYYIKRNKAVRLKERAESAERELIVHRNKLEEIIKEKTENIEFQSEKLKKLNITIIDNLADIVEFRDLESGQHIKRIKEYTYLLTEKAAELYPEVFGVCLDKIDLLCKASALHDIGKIGIPDSILLKPGKLTKEEFEIMKTHTTIGDELCHRILEKYDPELAQFGHDICRYHHERADGRGYPDGLLENEIPPCAQIVALADVYDALIEKRPYKRAFHHNEAIQMILNGECGKFSDKLMTCLQILEKDFEKISILYGEKE</sequence>
<evidence type="ECO:0000256" key="4">
    <source>
        <dbReference type="ARBA" id="ARBA00022989"/>
    </source>
</evidence>
<feature type="domain" description="HD-GYP" evidence="8">
    <location>
        <begin position="357"/>
        <end position="566"/>
    </location>
</feature>
<proteinExistence type="predicted"/>
<evidence type="ECO:0000256" key="3">
    <source>
        <dbReference type="ARBA" id="ARBA00022692"/>
    </source>
</evidence>
<reference evidence="9 10" key="1">
    <citation type="submission" date="2021-03" db="EMBL/GenBank/DDBJ databases">
        <title>Genomic Encyclopedia of Type Strains, Phase IV (KMG-IV): sequencing the most valuable type-strain genomes for metagenomic binning, comparative biology and taxonomic classification.</title>
        <authorList>
            <person name="Goeker M."/>
        </authorList>
    </citation>
    <scope>NUCLEOTIDE SEQUENCE [LARGE SCALE GENOMIC DNA]</scope>
    <source>
        <strain evidence="9 10">DSM 28650</strain>
    </source>
</reference>
<comment type="subcellular location">
    <subcellularLocation>
        <location evidence="1">Cell membrane</location>
        <topology evidence="1">Multi-pass membrane protein</topology>
    </subcellularLocation>
</comment>
<evidence type="ECO:0000256" key="1">
    <source>
        <dbReference type="ARBA" id="ARBA00004651"/>
    </source>
</evidence>
<keyword evidence="3 7" id="KW-0812">Transmembrane</keyword>
<dbReference type="InterPro" id="IPR052020">
    <property type="entry name" value="Cyclic_di-GMP/3'3'-cGAMP_PDE"/>
</dbReference>